<comment type="caution">
    <text evidence="2">The sequence shown here is derived from an EMBL/GenBank/DDBJ whole genome shotgun (WGS) entry which is preliminary data.</text>
</comment>
<feature type="non-terminal residue" evidence="2">
    <location>
        <position position="32"/>
    </location>
</feature>
<organism evidence="2">
    <name type="scientific">marine sediment metagenome</name>
    <dbReference type="NCBI Taxonomy" id="412755"/>
    <lineage>
        <taxon>unclassified sequences</taxon>
        <taxon>metagenomes</taxon>
        <taxon>ecological metagenomes</taxon>
    </lineage>
</organism>
<dbReference type="AlphaFoldDB" id="X1DVL7"/>
<dbReference type="EMBL" id="BART01026734">
    <property type="protein sequence ID" value="GAH00433.1"/>
    <property type="molecule type" value="Genomic_DNA"/>
</dbReference>
<evidence type="ECO:0000313" key="2">
    <source>
        <dbReference type="EMBL" id="GAH00433.1"/>
    </source>
</evidence>
<proteinExistence type="predicted"/>
<gene>
    <name evidence="2" type="ORF">S01H4_47581</name>
</gene>
<sequence length="32" mass="3454">MAQPSRGNPNPKKIDSLGRKRLAPEAYSQEGG</sequence>
<accession>X1DVL7</accession>
<evidence type="ECO:0000256" key="1">
    <source>
        <dbReference type="SAM" id="MobiDB-lite"/>
    </source>
</evidence>
<protein>
    <submittedName>
        <fullName evidence="2">Uncharacterized protein</fullName>
    </submittedName>
</protein>
<feature type="region of interest" description="Disordered" evidence="1">
    <location>
        <begin position="1"/>
        <end position="32"/>
    </location>
</feature>
<reference evidence="2" key="1">
    <citation type="journal article" date="2014" name="Front. Microbiol.">
        <title>High frequency of phylogenetically diverse reductive dehalogenase-homologous genes in deep subseafloor sedimentary metagenomes.</title>
        <authorList>
            <person name="Kawai M."/>
            <person name="Futagami T."/>
            <person name="Toyoda A."/>
            <person name="Takaki Y."/>
            <person name="Nishi S."/>
            <person name="Hori S."/>
            <person name="Arai W."/>
            <person name="Tsubouchi T."/>
            <person name="Morono Y."/>
            <person name="Uchiyama I."/>
            <person name="Ito T."/>
            <person name="Fujiyama A."/>
            <person name="Inagaki F."/>
            <person name="Takami H."/>
        </authorList>
    </citation>
    <scope>NUCLEOTIDE SEQUENCE</scope>
    <source>
        <strain evidence="2">Expedition CK06-06</strain>
    </source>
</reference>
<name>X1DVL7_9ZZZZ</name>